<organism evidence="2 3">
    <name type="scientific">Sphingobium cupriresistens LL01</name>
    <dbReference type="NCBI Taxonomy" id="1420583"/>
    <lineage>
        <taxon>Bacteria</taxon>
        <taxon>Pseudomonadati</taxon>
        <taxon>Pseudomonadota</taxon>
        <taxon>Alphaproteobacteria</taxon>
        <taxon>Sphingomonadales</taxon>
        <taxon>Sphingomonadaceae</taxon>
        <taxon>Sphingobium</taxon>
    </lineage>
</organism>
<comment type="caution">
    <text evidence="2">The sequence shown here is derived from an EMBL/GenBank/DDBJ whole genome shotgun (WGS) entry which is preliminary data.</text>
</comment>
<dbReference type="EMBL" id="JACT01000001">
    <property type="protein sequence ID" value="KMS58663.1"/>
    <property type="molecule type" value="Genomic_DNA"/>
</dbReference>
<keyword evidence="3" id="KW-1185">Reference proteome</keyword>
<protein>
    <submittedName>
        <fullName evidence="2">Uncharacterized protein</fullName>
    </submittedName>
</protein>
<proteinExistence type="predicted"/>
<evidence type="ECO:0000313" key="2">
    <source>
        <dbReference type="EMBL" id="KMS58663.1"/>
    </source>
</evidence>
<accession>A0A0J7Y5K1</accession>
<gene>
    <name evidence="2" type="ORF">V473_01420</name>
</gene>
<keyword evidence="1" id="KW-1133">Transmembrane helix</keyword>
<dbReference type="RefSeq" id="WP_066599610.1">
    <property type="nucleotide sequence ID" value="NZ_KQ130434.1"/>
</dbReference>
<evidence type="ECO:0000313" key="3">
    <source>
        <dbReference type="Proteomes" id="UP000052232"/>
    </source>
</evidence>
<keyword evidence="1" id="KW-0812">Transmembrane</keyword>
<dbReference type="PATRIC" id="fig|1420583.3.peg.277"/>
<dbReference type="Proteomes" id="UP000052232">
    <property type="component" value="Unassembled WGS sequence"/>
</dbReference>
<sequence length="66" mass="6770">MRNFDDQNLKTPARRRGVGNLAILGMAMILGVAALSAYVISGKDAPVKPASGSAQAMALAGSKPSR</sequence>
<evidence type="ECO:0000256" key="1">
    <source>
        <dbReference type="SAM" id="Phobius"/>
    </source>
</evidence>
<name>A0A0J7Y5K1_9SPHN</name>
<keyword evidence="1" id="KW-0472">Membrane</keyword>
<reference evidence="2 3" key="1">
    <citation type="journal article" date="2015" name="G3 (Bethesda)">
        <title>Insights into Ongoing Evolution of the Hexachlorocyclohexane Catabolic Pathway from Comparative Genomics of Ten Sphingomonadaceae Strains.</title>
        <authorList>
            <person name="Pearce S.L."/>
            <person name="Oakeshott J.G."/>
            <person name="Pandey G."/>
        </authorList>
    </citation>
    <scope>NUCLEOTIDE SEQUENCE [LARGE SCALE GENOMIC DNA]</scope>
    <source>
        <strain evidence="2 3">LL01</strain>
    </source>
</reference>
<dbReference type="AlphaFoldDB" id="A0A0J7Y5K1"/>
<feature type="transmembrane region" description="Helical" evidence="1">
    <location>
        <begin position="21"/>
        <end position="40"/>
    </location>
</feature>